<reference evidence="2" key="1">
    <citation type="submission" date="2019-10" db="EMBL/GenBank/DDBJ databases">
        <title>Conservation and host-specific expression of non-tandemly repeated heterogenous ribosome RNA gene in arbuscular mycorrhizal fungi.</title>
        <authorList>
            <person name="Maeda T."/>
            <person name="Kobayashi Y."/>
            <person name="Nakagawa T."/>
            <person name="Ezawa T."/>
            <person name="Yamaguchi K."/>
            <person name="Bino T."/>
            <person name="Nishimoto Y."/>
            <person name="Shigenobu S."/>
            <person name="Kawaguchi M."/>
        </authorList>
    </citation>
    <scope>NUCLEOTIDE SEQUENCE</scope>
    <source>
        <strain evidence="2">HR1</strain>
    </source>
</reference>
<evidence type="ECO:0000313" key="3">
    <source>
        <dbReference type="Proteomes" id="UP000615446"/>
    </source>
</evidence>
<evidence type="ECO:0000256" key="1">
    <source>
        <dbReference type="SAM" id="MobiDB-lite"/>
    </source>
</evidence>
<organism evidence="2 3">
    <name type="scientific">Rhizophagus clarus</name>
    <dbReference type="NCBI Taxonomy" id="94130"/>
    <lineage>
        <taxon>Eukaryota</taxon>
        <taxon>Fungi</taxon>
        <taxon>Fungi incertae sedis</taxon>
        <taxon>Mucoromycota</taxon>
        <taxon>Glomeromycotina</taxon>
        <taxon>Glomeromycetes</taxon>
        <taxon>Glomerales</taxon>
        <taxon>Glomeraceae</taxon>
        <taxon>Rhizophagus</taxon>
    </lineage>
</organism>
<comment type="caution">
    <text evidence="2">The sequence shown here is derived from an EMBL/GenBank/DDBJ whole genome shotgun (WGS) entry which is preliminary data.</text>
</comment>
<accession>A0A8H3MC94</accession>
<sequence>MSKDSKHYSVDKSDLELALNEAAANGDREVSDDSDNCDTEDELQITISCSSTAANQSKLVVTPQASKEGMDISFTEEDQPAPQLHITNVDQPITDSFTK</sequence>
<proteinExistence type="predicted"/>
<name>A0A8H3MC94_9GLOM</name>
<evidence type="ECO:0000313" key="2">
    <source>
        <dbReference type="EMBL" id="GET01652.1"/>
    </source>
</evidence>
<feature type="compositionally biased region" description="Polar residues" evidence="1">
    <location>
        <begin position="85"/>
        <end position="99"/>
    </location>
</feature>
<feature type="region of interest" description="Disordered" evidence="1">
    <location>
        <begin position="62"/>
        <end position="99"/>
    </location>
</feature>
<dbReference type="EMBL" id="BLAL01000300">
    <property type="protein sequence ID" value="GET01652.1"/>
    <property type="molecule type" value="Genomic_DNA"/>
</dbReference>
<protein>
    <submittedName>
        <fullName evidence="2">Uncharacterized protein</fullName>
    </submittedName>
</protein>
<dbReference type="AlphaFoldDB" id="A0A8H3MC94"/>
<gene>
    <name evidence="2" type="ORF">RCL2_002805000</name>
</gene>
<dbReference type="Proteomes" id="UP000615446">
    <property type="component" value="Unassembled WGS sequence"/>
</dbReference>